<comment type="caution">
    <text evidence="2">The sequence shown here is derived from an EMBL/GenBank/DDBJ whole genome shotgun (WGS) entry which is preliminary data.</text>
</comment>
<dbReference type="Proteomes" id="UP000321721">
    <property type="component" value="Unassembled WGS sequence"/>
</dbReference>
<proteinExistence type="predicted"/>
<organism evidence="2 3">
    <name type="scientific">Vicingus serpentipes</name>
    <dbReference type="NCBI Taxonomy" id="1926625"/>
    <lineage>
        <taxon>Bacteria</taxon>
        <taxon>Pseudomonadati</taxon>
        <taxon>Bacteroidota</taxon>
        <taxon>Flavobacteriia</taxon>
        <taxon>Flavobacteriales</taxon>
        <taxon>Vicingaceae</taxon>
        <taxon>Vicingus</taxon>
    </lineage>
</organism>
<evidence type="ECO:0000259" key="1">
    <source>
        <dbReference type="Pfam" id="PF12867"/>
    </source>
</evidence>
<dbReference type="InterPro" id="IPR024775">
    <property type="entry name" value="DinB-like"/>
</dbReference>
<dbReference type="AlphaFoldDB" id="A0A5C6RWR6"/>
<evidence type="ECO:0000313" key="2">
    <source>
        <dbReference type="EMBL" id="TXB66798.1"/>
    </source>
</evidence>
<feature type="domain" description="DinB-like" evidence="1">
    <location>
        <begin position="13"/>
        <end position="152"/>
    </location>
</feature>
<dbReference type="Pfam" id="PF12867">
    <property type="entry name" value="DinB_2"/>
    <property type="match status" value="1"/>
</dbReference>
<dbReference type="OrthoDB" id="4295522at2"/>
<sequence length="165" mass="18747">MAKTETEVLIEMLEMNRDLTKFYLKKLEGQDLYKVFEVEGKELNSILWLIAHITVSENWLLLVCTGGDRVKIPWARQFGLGSEIPKKEDYPSTEDIMTQFDNVHNTAINYIKTLTEEDLAKPTTNGVNFGGEDSIRAIIKHAARHEATHAGHLGWLCKLFGVKTI</sequence>
<reference evidence="2 3" key="1">
    <citation type="submission" date="2019-08" db="EMBL/GenBank/DDBJ databases">
        <title>Genome of Vicingus serpentipes NCIMB 15042.</title>
        <authorList>
            <person name="Bowman J.P."/>
        </authorList>
    </citation>
    <scope>NUCLEOTIDE SEQUENCE [LARGE SCALE GENOMIC DNA]</scope>
    <source>
        <strain evidence="2 3">NCIMB 15042</strain>
    </source>
</reference>
<dbReference type="InterPro" id="IPR034660">
    <property type="entry name" value="DinB/YfiT-like"/>
</dbReference>
<dbReference type="RefSeq" id="WP_147097749.1">
    <property type="nucleotide sequence ID" value="NZ_VOOS01000001.1"/>
</dbReference>
<protein>
    <submittedName>
        <fullName evidence="2">DinB family protein</fullName>
    </submittedName>
</protein>
<name>A0A5C6RWR6_9FLAO</name>
<dbReference type="Gene3D" id="1.20.120.450">
    <property type="entry name" value="dinb family like domain"/>
    <property type="match status" value="1"/>
</dbReference>
<dbReference type="SUPFAM" id="SSF109854">
    <property type="entry name" value="DinB/YfiT-like putative metalloenzymes"/>
    <property type="match status" value="1"/>
</dbReference>
<accession>A0A5C6RWR6</accession>
<evidence type="ECO:0000313" key="3">
    <source>
        <dbReference type="Proteomes" id="UP000321721"/>
    </source>
</evidence>
<keyword evidence="3" id="KW-1185">Reference proteome</keyword>
<dbReference type="EMBL" id="VOOS01000001">
    <property type="protein sequence ID" value="TXB66798.1"/>
    <property type="molecule type" value="Genomic_DNA"/>
</dbReference>
<gene>
    <name evidence="2" type="ORF">FRY74_01035</name>
</gene>